<dbReference type="EMBL" id="NRHC01000002">
    <property type="protein sequence ID" value="RIY34491.1"/>
    <property type="molecule type" value="Genomic_DNA"/>
</dbReference>
<feature type="transmembrane region" description="Helical" evidence="1">
    <location>
        <begin position="7"/>
        <end position="27"/>
    </location>
</feature>
<name>A0A3A1YAC7_9GAMM</name>
<proteinExistence type="predicted"/>
<dbReference type="Proteomes" id="UP000265691">
    <property type="component" value="Unassembled WGS sequence"/>
</dbReference>
<keyword evidence="1" id="KW-0472">Membrane</keyword>
<gene>
    <name evidence="2" type="ORF">CKF54_00405</name>
</gene>
<reference evidence="2 3" key="1">
    <citation type="submission" date="2017-08" db="EMBL/GenBank/DDBJ databases">
        <title>Reclassification of Bisgaard taxon 37 and 44.</title>
        <authorList>
            <person name="Christensen H."/>
        </authorList>
    </citation>
    <scope>NUCLEOTIDE SEQUENCE [LARGE SCALE GENOMIC DNA]</scope>
    <source>
        <strain evidence="2 3">B96_3</strain>
    </source>
</reference>
<sequence length="85" mass="10191">MTKVYKLLAILEALRFGVYYPLSYMYANEMVSNFTLYLYYYLTGFFYHYTYLVVVLIFLIASFLNNNGQPKQNDISIPRQYSKKH</sequence>
<accession>A0A3A1YAC7</accession>
<evidence type="ECO:0000313" key="3">
    <source>
        <dbReference type="Proteomes" id="UP000265691"/>
    </source>
</evidence>
<keyword evidence="1" id="KW-0812">Transmembrane</keyword>
<dbReference type="AlphaFoldDB" id="A0A3A1YAC7"/>
<evidence type="ECO:0000313" key="2">
    <source>
        <dbReference type="EMBL" id="RIY34491.1"/>
    </source>
</evidence>
<keyword evidence="1" id="KW-1133">Transmembrane helix</keyword>
<evidence type="ECO:0000256" key="1">
    <source>
        <dbReference type="SAM" id="Phobius"/>
    </source>
</evidence>
<organism evidence="2 3">
    <name type="scientific">Psittacicella hinzii</name>
    <dbReference type="NCBI Taxonomy" id="2028575"/>
    <lineage>
        <taxon>Bacteria</taxon>
        <taxon>Pseudomonadati</taxon>
        <taxon>Pseudomonadota</taxon>
        <taxon>Gammaproteobacteria</taxon>
        <taxon>Pasteurellales</taxon>
        <taxon>Psittacicellaceae</taxon>
        <taxon>Psittacicella</taxon>
    </lineage>
</organism>
<comment type="caution">
    <text evidence="2">The sequence shown here is derived from an EMBL/GenBank/DDBJ whole genome shotgun (WGS) entry which is preliminary data.</text>
</comment>
<protein>
    <submittedName>
        <fullName evidence="2">Uncharacterized protein</fullName>
    </submittedName>
</protein>
<keyword evidence="3" id="KW-1185">Reference proteome</keyword>
<feature type="transmembrane region" description="Helical" evidence="1">
    <location>
        <begin position="39"/>
        <end position="64"/>
    </location>
</feature>